<dbReference type="InterPro" id="IPR013815">
    <property type="entry name" value="ATP_grasp_subdomain_1"/>
</dbReference>
<name>A0A8I0FS79_9ACTN</name>
<dbReference type="Gene3D" id="3.30.1490.20">
    <property type="entry name" value="ATP-grasp fold, A domain"/>
    <property type="match status" value="1"/>
</dbReference>
<gene>
    <name evidence="3" type="ORF">BJ975_000849</name>
    <name evidence="2" type="ORF">IDH50_00050</name>
</gene>
<protein>
    <submittedName>
        <fullName evidence="2">Acetate--CoA ligase family protein</fullName>
    </submittedName>
    <submittedName>
        <fullName evidence="3">Acyl-CoA synthetase (NDP forming)</fullName>
    </submittedName>
</protein>
<dbReference type="Gene3D" id="3.40.50.720">
    <property type="entry name" value="NAD(P)-binding Rossmann-like Domain"/>
    <property type="match status" value="1"/>
</dbReference>
<dbReference type="SUPFAM" id="SSF51735">
    <property type="entry name" value="NAD(P)-binding Rossmann-fold domains"/>
    <property type="match status" value="1"/>
</dbReference>
<dbReference type="Pfam" id="PF13607">
    <property type="entry name" value="Succ_CoA_lig"/>
    <property type="match status" value="1"/>
</dbReference>
<dbReference type="PANTHER" id="PTHR42793:SF1">
    <property type="entry name" value="PEPTIDYL-LYSINE N-ACETYLTRANSFERASE PATZ"/>
    <property type="match status" value="1"/>
</dbReference>
<dbReference type="SMART" id="SM00881">
    <property type="entry name" value="CoA_binding"/>
    <property type="match status" value="1"/>
</dbReference>
<dbReference type="Proteomes" id="UP000587211">
    <property type="component" value="Unassembled WGS sequence"/>
</dbReference>
<dbReference type="InterPro" id="IPR043938">
    <property type="entry name" value="Ligase_CoA_dom"/>
</dbReference>
<comment type="caution">
    <text evidence="2">The sequence shown here is derived from an EMBL/GenBank/DDBJ whole genome shotgun (WGS) entry which is preliminary data.</text>
</comment>
<dbReference type="InterPro" id="IPR003781">
    <property type="entry name" value="CoA-bd"/>
</dbReference>
<evidence type="ECO:0000313" key="5">
    <source>
        <dbReference type="Proteomes" id="UP000659061"/>
    </source>
</evidence>
<dbReference type="SUPFAM" id="SSF52210">
    <property type="entry name" value="Succinyl-CoA synthetase domains"/>
    <property type="match status" value="2"/>
</dbReference>
<dbReference type="SUPFAM" id="SSF56059">
    <property type="entry name" value="Glutathione synthetase ATP-binding domain-like"/>
    <property type="match status" value="1"/>
</dbReference>
<dbReference type="Gene3D" id="3.30.470.20">
    <property type="entry name" value="ATP-grasp fold, B domain"/>
    <property type="match status" value="1"/>
</dbReference>
<dbReference type="GO" id="GO:0005524">
    <property type="term" value="F:ATP binding"/>
    <property type="evidence" value="ECO:0007669"/>
    <property type="project" value="InterPro"/>
</dbReference>
<dbReference type="InterPro" id="IPR036291">
    <property type="entry name" value="NAD(P)-bd_dom_sf"/>
</dbReference>
<keyword evidence="2" id="KW-0436">Ligase</keyword>
<evidence type="ECO:0000313" key="3">
    <source>
        <dbReference type="EMBL" id="NYI37474.1"/>
    </source>
</evidence>
<proteinExistence type="predicted"/>
<dbReference type="EMBL" id="JACWMT010000001">
    <property type="protein sequence ID" value="MBD1268619.1"/>
    <property type="molecule type" value="Genomic_DNA"/>
</dbReference>
<dbReference type="PANTHER" id="PTHR42793">
    <property type="entry name" value="COA BINDING DOMAIN CONTAINING PROTEIN"/>
    <property type="match status" value="1"/>
</dbReference>
<dbReference type="RefSeq" id="WP_179423981.1">
    <property type="nucleotide sequence ID" value="NZ_BAAAMP010000002.1"/>
</dbReference>
<dbReference type="GO" id="GO:0043758">
    <property type="term" value="F:acetate-CoA ligase (ADP-forming) activity"/>
    <property type="evidence" value="ECO:0007669"/>
    <property type="project" value="InterPro"/>
</dbReference>
<feature type="domain" description="CoA-binding" evidence="1">
    <location>
        <begin position="22"/>
        <end position="117"/>
    </location>
</feature>
<organism evidence="2 5">
    <name type="scientific">Aeromicrobium tamlense</name>
    <dbReference type="NCBI Taxonomy" id="375541"/>
    <lineage>
        <taxon>Bacteria</taxon>
        <taxon>Bacillati</taxon>
        <taxon>Actinomycetota</taxon>
        <taxon>Actinomycetes</taxon>
        <taxon>Propionibacteriales</taxon>
        <taxon>Nocardioidaceae</taxon>
        <taxon>Aeromicrobium</taxon>
    </lineage>
</organism>
<reference evidence="2" key="2">
    <citation type="submission" date="2020-09" db="EMBL/GenBank/DDBJ databases">
        <title>Novel species in genus Aeromicrobium.</title>
        <authorList>
            <person name="Zhang G."/>
        </authorList>
    </citation>
    <scope>NUCLEOTIDE SEQUENCE</scope>
    <source>
        <strain evidence="2">SSW1-57</strain>
    </source>
</reference>
<dbReference type="Pfam" id="PF19045">
    <property type="entry name" value="Ligase_CoA_2"/>
    <property type="match status" value="1"/>
</dbReference>
<dbReference type="Pfam" id="PF13549">
    <property type="entry name" value="ATP-grasp_5"/>
    <property type="match status" value="1"/>
</dbReference>
<reference evidence="3 4" key="1">
    <citation type="submission" date="2020-07" db="EMBL/GenBank/DDBJ databases">
        <title>Sequencing the genomes of 1000 actinobacteria strains.</title>
        <authorList>
            <person name="Klenk H.-P."/>
        </authorList>
    </citation>
    <scope>NUCLEOTIDE SEQUENCE [LARGE SCALE GENOMIC DNA]</scope>
    <source>
        <strain evidence="3 4">DSM 19087</strain>
    </source>
</reference>
<evidence type="ECO:0000259" key="1">
    <source>
        <dbReference type="SMART" id="SM00881"/>
    </source>
</evidence>
<keyword evidence="4" id="KW-1185">Reference proteome</keyword>
<sequence>MALESPSPHAAPESLDPGIDALFNARRIAIVGASGREGNPFARPLQYLTEFGFDGDVYPVNPGYETLRGLPCFPDLASLPAPVDLALLMVPGRAAVELMPQVAAAGARAAVVFASGFSETGDEGVRLQAELTAAAREHGVRVIGPNCQGVLSTTHRLYGTFTAALELGPVRTGGLAYVGQSGAVGGSILSMAREQGIGISSWVSTGNQADLTTVEVARHLVELPETEVLALYLESAVGESEFRDLAARAQELDTSLIVLRSATSAAGAKAAASHTGAIVGDDGAYRVAAREHGVVEASDIDDLVRLAHAHLALPRSAGPSTVIVTTSGGAGSLAADKAHELGLTIEDLRPETQERLATLVPDFGAIDNPVDVTAQIFRSSEIDDFVEVCRIGCAAQEVDAIVIALTLVTGELAASMATALAELIPQVSKPVALVWAAAREQTVKGREILREAGVPVFDSSEQAMRAIASLRRVPAPVRPGGRPSGFDETVVRRLLDDLTGTVTESQAQEILAAAGIATPDARLVTDVAMAESLSLGTDRAYVVKIQAAGIAHKTERGGVRLGLDATEVAGVARTMLEDFAADDPQGVLVQEMVPAGVELIVGVTRTDGGLPLVTVGLGGTATELYADTATTFAPVDATRARALLLDLKAAPLLTGFRGSPALDVDAVADLVARVSHVADIAGPALRELEVNPVRVLDRAERPVLALDFLMTLERETA</sequence>
<dbReference type="InterPro" id="IPR032875">
    <property type="entry name" value="Succ_CoA_lig_flav_dom"/>
</dbReference>
<dbReference type="Pfam" id="PF13380">
    <property type="entry name" value="CoA_binding_2"/>
    <property type="match status" value="1"/>
</dbReference>
<dbReference type="EMBL" id="JACBZN010000001">
    <property type="protein sequence ID" value="NYI37474.1"/>
    <property type="molecule type" value="Genomic_DNA"/>
</dbReference>
<dbReference type="Proteomes" id="UP000659061">
    <property type="component" value="Unassembled WGS sequence"/>
</dbReference>
<dbReference type="InterPro" id="IPR016102">
    <property type="entry name" value="Succinyl-CoA_synth-like"/>
</dbReference>
<accession>A0A8I0FS79</accession>
<dbReference type="Gene3D" id="3.40.50.261">
    <property type="entry name" value="Succinyl-CoA synthetase domains"/>
    <property type="match status" value="2"/>
</dbReference>
<evidence type="ECO:0000313" key="4">
    <source>
        <dbReference type="Proteomes" id="UP000587211"/>
    </source>
</evidence>
<evidence type="ECO:0000313" key="2">
    <source>
        <dbReference type="EMBL" id="MBD1268619.1"/>
    </source>
</evidence>
<dbReference type="AlphaFoldDB" id="A0A8I0FS79"/>